<evidence type="ECO:0000313" key="2">
    <source>
        <dbReference type="EMBL" id="GJT98825.1"/>
    </source>
</evidence>
<sequence>MEAYPYLDNGIYDIVDRVMHPLALKQTRRPQSDRGKAHHSVSSSSSYHHGMSSHQHDDDDDVETSRASVESFEEVDISFLSVEVVKVCLMKDMGHDGRACIYAAIVSVDTNDILTNDEFPILDVGRKIILEE</sequence>
<organism evidence="2 3">
    <name type="scientific">Tanacetum coccineum</name>
    <dbReference type="NCBI Taxonomy" id="301880"/>
    <lineage>
        <taxon>Eukaryota</taxon>
        <taxon>Viridiplantae</taxon>
        <taxon>Streptophyta</taxon>
        <taxon>Embryophyta</taxon>
        <taxon>Tracheophyta</taxon>
        <taxon>Spermatophyta</taxon>
        <taxon>Magnoliopsida</taxon>
        <taxon>eudicotyledons</taxon>
        <taxon>Gunneridae</taxon>
        <taxon>Pentapetalae</taxon>
        <taxon>asterids</taxon>
        <taxon>campanulids</taxon>
        <taxon>Asterales</taxon>
        <taxon>Asteraceae</taxon>
        <taxon>Asteroideae</taxon>
        <taxon>Anthemideae</taxon>
        <taxon>Anthemidinae</taxon>
        <taxon>Tanacetum</taxon>
    </lineage>
</organism>
<proteinExistence type="predicted"/>
<dbReference type="Proteomes" id="UP001151760">
    <property type="component" value="Unassembled WGS sequence"/>
</dbReference>
<keyword evidence="3" id="KW-1185">Reference proteome</keyword>
<reference evidence="2" key="1">
    <citation type="journal article" date="2022" name="Int. J. Mol. Sci.">
        <title>Draft Genome of Tanacetum Coccineum: Genomic Comparison of Closely Related Tanacetum-Family Plants.</title>
        <authorList>
            <person name="Yamashiro T."/>
            <person name="Shiraishi A."/>
            <person name="Nakayama K."/>
            <person name="Satake H."/>
        </authorList>
    </citation>
    <scope>NUCLEOTIDE SEQUENCE</scope>
</reference>
<comment type="caution">
    <text evidence="2">The sequence shown here is derived from an EMBL/GenBank/DDBJ whole genome shotgun (WGS) entry which is preliminary data.</text>
</comment>
<feature type="compositionally biased region" description="Low complexity" evidence="1">
    <location>
        <begin position="40"/>
        <end position="53"/>
    </location>
</feature>
<dbReference type="EMBL" id="BQNB010020712">
    <property type="protein sequence ID" value="GJT98825.1"/>
    <property type="molecule type" value="Genomic_DNA"/>
</dbReference>
<reference evidence="2" key="2">
    <citation type="submission" date="2022-01" db="EMBL/GenBank/DDBJ databases">
        <authorList>
            <person name="Yamashiro T."/>
            <person name="Shiraishi A."/>
            <person name="Satake H."/>
            <person name="Nakayama K."/>
        </authorList>
    </citation>
    <scope>NUCLEOTIDE SEQUENCE</scope>
</reference>
<protein>
    <submittedName>
        <fullName evidence="2">Uncharacterized protein</fullName>
    </submittedName>
</protein>
<evidence type="ECO:0000313" key="3">
    <source>
        <dbReference type="Proteomes" id="UP001151760"/>
    </source>
</evidence>
<name>A0ABQ5IF94_9ASTR</name>
<accession>A0ABQ5IF94</accession>
<feature type="region of interest" description="Disordered" evidence="1">
    <location>
        <begin position="26"/>
        <end position="67"/>
    </location>
</feature>
<evidence type="ECO:0000256" key="1">
    <source>
        <dbReference type="SAM" id="MobiDB-lite"/>
    </source>
</evidence>
<gene>
    <name evidence="2" type="ORF">Tco_1094343</name>
</gene>